<dbReference type="InterPro" id="IPR001810">
    <property type="entry name" value="F-box_dom"/>
</dbReference>
<comment type="caution">
    <text evidence="2">The sequence shown here is derived from an EMBL/GenBank/DDBJ whole genome shotgun (WGS) entry which is preliminary data.</text>
</comment>
<protein>
    <recommendedName>
        <fullName evidence="1">F-box domain-containing protein</fullName>
    </recommendedName>
</protein>
<dbReference type="EMBL" id="JAVHJM010000006">
    <property type="protein sequence ID" value="KAK6513037.1"/>
    <property type="molecule type" value="Genomic_DNA"/>
</dbReference>
<dbReference type="AlphaFoldDB" id="A0AAN8NC28"/>
<dbReference type="PROSITE" id="PS50181">
    <property type="entry name" value="FBOX"/>
    <property type="match status" value="1"/>
</dbReference>
<accession>A0AAN8NC28</accession>
<sequence>MAANRGLLALPTELHIEILANLTLADQLRASQAFDLWSQLILNHGTLKRTRYATVAPGIRGFHQLVSHPGVLMCTVVEGIVQDYLYICDEERPAGECDLVYETEKQKRYRRLPRFSISKHPVLDEPILSPSVLDNIGAETELGSERQPHYGLERDYYGYRETLQEPKMWTATDGKTVREFIQTIAKIVHANSPEWNFREPSRLDRKTELLFWHGWDGEDEDSLEPIIDGIIYYTLNEFL</sequence>
<name>A0AAN8NC28_9PEZI</name>
<keyword evidence="3" id="KW-1185">Reference proteome</keyword>
<dbReference type="InterPro" id="IPR036047">
    <property type="entry name" value="F-box-like_dom_sf"/>
</dbReference>
<dbReference type="Proteomes" id="UP001307849">
    <property type="component" value="Unassembled WGS sequence"/>
</dbReference>
<feature type="domain" description="F-box" evidence="1">
    <location>
        <begin position="4"/>
        <end position="50"/>
    </location>
</feature>
<evidence type="ECO:0000313" key="2">
    <source>
        <dbReference type="EMBL" id="KAK6513037.1"/>
    </source>
</evidence>
<organism evidence="2 3">
    <name type="scientific">Arthrobotrys conoides</name>
    <dbReference type="NCBI Taxonomy" id="74498"/>
    <lineage>
        <taxon>Eukaryota</taxon>
        <taxon>Fungi</taxon>
        <taxon>Dikarya</taxon>
        <taxon>Ascomycota</taxon>
        <taxon>Pezizomycotina</taxon>
        <taxon>Orbiliomycetes</taxon>
        <taxon>Orbiliales</taxon>
        <taxon>Orbiliaceae</taxon>
        <taxon>Arthrobotrys</taxon>
    </lineage>
</organism>
<proteinExistence type="predicted"/>
<reference evidence="2 3" key="1">
    <citation type="submission" date="2019-10" db="EMBL/GenBank/DDBJ databases">
        <authorList>
            <person name="Palmer J.M."/>
        </authorList>
    </citation>
    <scope>NUCLEOTIDE SEQUENCE [LARGE SCALE GENOMIC DNA]</scope>
    <source>
        <strain evidence="2 3">TWF506</strain>
    </source>
</reference>
<evidence type="ECO:0000259" key="1">
    <source>
        <dbReference type="PROSITE" id="PS50181"/>
    </source>
</evidence>
<evidence type="ECO:0000313" key="3">
    <source>
        <dbReference type="Proteomes" id="UP001307849"/>
    </source>
</evidence>
<gene>
    <name evidence="2" type="ORF">TWF506_009199</name>
</gene>
<dbReference type="SUPFAM" id="SSF81383">
    <property type="entry name" value="F-box domain"/>
    <property type="match status" value="1"/>
</dbReference>